<evidence type="ECO:0000256" key="1">
    <source>
        <dbReference type="ARBA" id="ARBA00004651"/>
    </source>
</evidence>
<dbReference type="InterPro" id="IPR019108">
    <property type="entry name" value="Caa3_assmbl_CtaG-rel"/>
</dbReference>
<evidence type="ECO:0000256" key="2">
    <source>
        <dbReference type="ARBA" id="ARBA00022475"/>
    </source>
</evidence>
<sequence length="257" mass="29356">MHNHLQPEIIYFEVLTVCFLVLFFLLYFFAAIITNKKFSKWPWHRYVFWSLGIFCIGTALAGPLASYAHMSFIGHMIGHLLLGMLSPLLLALAKPMTLLLRSLNVPTARSLTSILKSRLLKFLTHPITATTLNIGGLWLLYTTPLFHLMHQSIFLYAFVHLHVFLAGYLFTISIIYLDITPHQYSHLYRSLILIIALAAHKILSKYIYAFPTSGVPRPEAEAGSIWMYYGGDIVDLVLIIILCYQWYKATTPRATMS</sequence>
<keyword evidence="2" id="KW-1003">Cell membrane</keyword>
<evidence type="ECO:0000256" key="6">
    <source>
        <dbReference type="SAM" id="Phobius"/>
    </source>
</evidence>
<dbReference type="RefSeq" id="WP_101094305.1">
    <property type="nucleotide sequence ID" value="NZ_CP188208.1"/>
</dbReference>
<feature type="transmembrane region" description="Helical" evidence="6">
    <location>
        <begin position="153"/>
        <end position="179"/>
    </location>
</feature>
<feature type="transmembrane region" description="Helical" evidence="6">
    <location>
        <begin position="72"/>
        <end position="93"/>
    </location>
</feature>
<organism evidence="7 8">
    <name type="scientific">Staphylococcus shinii</name>
    <dbReference type="NCBI Taxonomy" id="2912228"/>
    <lineage>
        <taxon>Bacteria</taxon>
        <taxon>Bacillati</taxon>
        <taxon>Bacillota</taxon>
        <taxon>Bacilli</taxon>
        <taxon>Bacillales</taxon>
        <taxon>Staphylococcaceae</taxon>
        <taxon>Staphylococcus</taxon>
    </lineage>
</organism>
<evidence type="ECO:0000256" key="3">
    <source>
        <dbReference type="ARBA" id="ARBA00022692"/>
    </source>
</evidence>
<dbReference type="AlphaFoldDB" id="A0A418IF26"/>
<keyword evidence="5 6" id="KW-0472">Membrane</keyword>
<dbReference type="Pfam" id="PF09678">
    <property type="entry name" value="Caa3_CtaG"/>
    <property type="match status" value="1"/>
</dbReference>
<evidence type="ECO:0000256" key="5">
    <source>
        <dbReference type="ARBA" id="ARBA00023136"/>
    </source>
</evidence>
<feature type="transmembrane region" description="Helical" evidence="6">
    <location>
        <begin position="12"/>
        <end position="34"/>
    </location>
</feature>
<keyword evidence="3 6" id="KW-0812">Transmembrane</keyword>
<keyword evidence="8" id="KW-1185">Reference proteome</keyword>
<dbReference type="OrthoDB" id="5024156at2"/>
<name>A0A418IF26_9STAP</name>
<feature type="transmembrane region" description="Helical" evidence="6">
    <location>
        <begin position="119"/>
        <end position="141"/>
    </location>
</feature>
<feature type="transmembrane region" description="Helical" evidence="6">
    <location>
        <begin position="228"/>
        <end position="247"/>
    </location>
</feature>
<dbReference type="Proteomes" id="UP000286317">
    <property type="component" value="Unassembled WGS sequence"/>
</dbReference>
<evidence type="ECO:0000313" key="8">
    <source>
        <dbReference type="Proteomes" id="UP000286317"/>
    </source>
</evidence>
<protein>
    <submittedName>
        <fullName evidence="7">Cytochrome c oxidase assembly protein</fullName>
    </submittedName>
</protein>
<feature type="transmembrane region" description="Helical" evidence="6">
    <location>
        <begin position="191"/>
        <end position="208"/>
    </location>
</feature>
<dbReference type="GO" id="GO:0005886">
    <property type="term" value="C:plasma membrane"/>
    <property type="evidence" value="ECO:0007669"/>
    <property type="project" value="UniProtKB-SubCell"/>
</dbReference>
<feature type="transmembrane region" description="Helical" evidence="6">
    <location>
        <begin position="46"/>
        <end position="66"/>
    </location>
</feature>
<proteinExistence type="predicted"/>
<comment type="subcellular location">
    <subcellularLocation>
        <location evidence="1">Cell membrane</location>
        <topology evidence="1">Multi-pass membrane protein</topology>
    </subcellularLocation>
</comment>
<comment type="caution">
    <text evidence="7">The sequence shown here is derived from an EMBL/GenBank/DDBJ whole genome shotgun (WGS) entry which is preliminary data.</text>
</comment>
<gene>
    <name evidence="7" type="ORF">BU112_08410</name>
</gene>
<accession>A0A418IF26</accession>
<reference evidence="7 8" key="1">
    <citation type="journal article" date="2016" name="Front. Microbiol.">
        <title>Comprehensive Phylogenetic Analysis of Bovine Non-aureus Staphylococci Species Based on Whole-Genome Sequencing.</title>
        <authorList>
            <person name="Naushad S."/>
            <person name="Barkema H.W."/>
            <person name="Luby C."/>
            <person name="Condas L.A."/>
            <person name="Nobrega D.B."/>
            <person name="Carson D.A."/>
            <person name="De Buck J."/>
        </authorList>
    </citation>
    <scope>NUCLEOTIDE SEQUENCE [LARGE SCALE GENOMIC DNA]</scope>
    <source>
        <strain evidence="7 8">SNUC 4554</strain>
    </source>
</reference>
<dbReference type="EMBL" id="QXUF01000053">
    <property type="protein sequence ID" value="RIN00543.1"/>
    <property type="molecule type" value="Genomic_DNA"/>
</dbReference>
<evidence type="ECO:0000313" key="7">
    <source>
        <dbReference type="EMBL" id="RIN00543.1"/>
    </source>
</evidence>
<keyword evidence="4 6" id="KW-1133">Transmembrane helix</keyword>
<evidence type="ECO:0000256" key="4">
    <source>
        <dbReference type="ARBA" id="ARBA00022989"/>
    </source>
</evidence>